<comment type="similarity">
    <text evidence="7">Belongs to the glycosyl hydrolase 24 family.</text>
</comment>
<dbReference type="PANTHER" id="PTHR38107:SF3">
    <property type="entry name" value="LYSOZYME RRRD-RELATED"/>
    <property type="match status" value="1"/>
</dbReference>
<evidence type="ECO:0000256" key="5">
    <source>
        <dbReference type="ARBA" id="ARBA00023200"/>
    </source>
</evidence>
<keyword evidence="6 7" id="KW-0326">Glycosidase</keyword>
<sequence length="229" mass="24746">MPHPANDPLRISAAGLALIEGFEGFEPDWYLDPVGVRTIAYGWTGPLPDGLVPPLSEAEGRRLLRDTVGAYETAVRRHVEVPLAQPQFDALVSFTYNLGASNLSTSTLLRLLNEGKPGEAAKEFDKWVLANGTQLAGLVRRRAAERALFESAPAPPMPSPPDPPPVDPGPEPYRPVPITDVDPIPPRPPHFVESDLPDPLPVDDPPHPRVHPEPDPDDPPAPPAGRSGW</sequence>
<comment type="caution">
    <text evidence="9">The sequence shown here is derived from an EMBL/GenBank/DDBJ whole genome shotgun (WGS) entry which is preliminary data.</text>
</comment>
<dbReference type="RefSeq" id="WP_095511533.1">
    <property type="nucleotide sequence ID" value="NZ_MQWD01000001.1"/>
</dbReference>
<dbReference type="InterPro" id="IPR002196">
    <property type="entry name" value="Glyco_hydro_24"/>
</dbReference>
<keyword evidence="4 7" id="KW-0378">Hydrolase</keyword>
<dbReference type="SUPFAM" id="SSF53955">
    <property type="entry name" value="Lysozyme-like"/>
    <property type="match status" value="1"/>
</dbReference>
<dbReference type="AlphaFoldDB" id="A0A271J3C8"/>
<evidence type="ECO:0000256" key="3">
    <source>
        <dbReference type="ARBA" id="ARBA00022638"/>
    </source>
</evidence>
<keyword evidence="10" id="KW-1185">Reference proteome</keyword>
<feature type="region of interest" description="Disordered" evidence="8">
    <location>
        <begin position="150"/>
        <end position="229"/>
    </location>
</feature>
<dbReference type="GO" id="GO:0042742">
    <property type="term" value="P:defense response to bacterium"/>
    <property type="evidence" value="ECO:0007669"/>
    <property type="project" value="UniProtKB-KW"/>
</dbReference>
<keyword evidence="5" id="KW-1035">Host cytoplasm</keyword>
<keyword evidence="2 7" id="KW-0929">Antimicrobial</keyword>
<evidence type="ECO:0000313" key="10">
    <source>
        <dbReference type="Proteomes" id="UP000216339"/>
    </source>
</evidence>
<dbReference type="InterPro" id="IPR023347">
    <property type="entry name" value="Lysozyme_dom_sf"/>
</dbReference>
<dbReference type="InterPro" id="IPR051018">
    <property type="entry name" value="Bacteriophage_GH24"/>
</dbReference>
<reference evidence="9 10" key="1">
    <citation type="submission" date="2016-11" db="EMBL/GenBank/DDBJ databases">
        <title>Study of marine rhodopsin-containing bacteria.</title>
        <authorList>
            <person name="Yoshizawa S."/>
            <person name="Kumagai Y."/>
            <person name="Kogure K."/>
        </authorList>
    </citation>
    <scope>NUCLEOTIDE SEQUENCE [LARGE SCALE GENOMIC DNA]</scope>
    <source>
        <strain evidence="9 10">SAORIC-28</strain>
    </source>
</reference>
<dbReference type="GO" id="GO:0031640">
    <property type="term" value="P:killing of cells of another organism"/>
    <property type="evidence" value="ECO:0007669"/>
    <property type="project" value="UniProtKB-KW"/>
</dbReference>
<dbReference type="Pfam" id="PF00959">
    <property type="entry name" value="Phage_lysozyme"/>
    <property type="match status" value="1"/>
</dbReference>
<dbReference type="InterPro" id="IPR034690">
    <property type="entry name" value="Endolysin_T4_type"/>
</dbReference>
<dbReference type="EC" id="3.2.1.17" evidence="7"/>
<comment type="catalytic activity">
    <reaction evidence="1 7">
        <text>Hydrolysis of (1-&gt;4)-beta-linkages between N-acetylmuramic acid and N-acetyl-D-glucosamine residues in a peptidoglycan and between N-acetyl-D-glucosamine residues in chitodextrins.</text>
        <dbReference type="EC" id="3.2.1.17"/>
    </reaction>
</comment>
<organism evidence="9 10">
    <name type="scientific">Rubrivirga marina</name>
    <dbReference type="NCBI Taxonomy" id="1196024"/>
    <lineage>
        <taxon>Bacteria</taxon>
        <taxon>Pseudomonadati</taxon>
        <taxon>Rhodothermota</taxon>
        <taxon>Rhodothermia</taxon>
        <taxon>Rhodothermales</taxon>
        <taxon>Rubricoccaceae</taxon>
        <taxon>Rubrivirga</taxon>
    </lineage>
</organism>
<dbReference type="GO" id="GO:0016998">
    <property type="term" value="P:cell wall macromolecule catabolic process"/>
    <property type="evidence" value="ECO:0007669"/>
    <property type="project" value="InterPro"/>
</dbReference>
<dbReference type="GO" id="GO:0009253">
    <property type="term" value="P:peptidoglycan catabolic process"/>
    <property type="evidence" value="ECO:0007669"/>
    <property type="project" value="InterPro"/>
</dbReference>
<dbReference type="Gene3D" id="1.10.530.40">
    <property type="match status" value="1"/>
</dbReference>
<gene>
    <name evidence="9" type="ORF">BSZ37_16140</name>
</gene>
<evidence type="ECO:0000256" key="4">
    <source>
        <dbReference type="ARBA" id="ARBA00022801"/>
    </source>
</evidence>
<name>A0A271J3C8_9BACT</name>
<dbReference type="InterPro" id="IPR023346">
    <property type="entry name" value="Lysozyme-like_dom_sf"/>
</dbReference>
<protein>
    <recommendedName>
        <fullName evidence="7">Lysozyme</fullName>
        <ecNumber evidence="7">3.2.1.17</ecNumber>
    </recommendedName>
</protein>
<dbReference type="PANTHER" id="PTHR38107">
    <property type="match status" value="1"/>
</dbReference>
<evidence type="ECO:0000256" key="2">
    <source>
        <dbReference type="ARBA" id="ARBA00022529"/>
    </source>
</evidence>
<evidence type="ECO:0000256" key="1">
    <source>
        <dbReference type="ARBA" id="ARBA00000632"/>
    </source>
</evidence>
<accession>A0A271J3C8</accession>
<evidence type="ECO:0000313" key="9">
    <source>
        <dbReference type="EMBL" id="PAP77860.1"/>
    </source>
</evidence>
<dbReference type="EMBL" id="MQWD01000001">
    <property type="protein sequence ID" value="PAP77860.1"/>
    <property type="molecule type" value="Genomic_DNA"/>
</dbReference>
<dbReference type="OrthoDB" id="5327667at2"/>
<feature type="compositionally biased region" description="Pro residues" evidence="8">
    <location>
        <begin position="153"/>
        <end position="175"/>
    </location>
</feature>
<feature type="compositionally biased region" description="Basic and acidic residues" evidence="8">
    <location>
        <begin position="204"/>
        <end position="214"/>
    </location>
</feature>
<dbReference type="HAMAP" id="MF_04110">
    <property type="entry name" value="ENDOLYSIN_T4"/>
    <property type="match status" value="1"/>
</dbReference>
<evidence type="ECO:0000256" key="6">
    <source>
        <dbReference type="ARBA" id="ARBA00023295"/>
    </source>
</evidence>
<dbReference type="InterPro" id="IPR033907">
    <property type="entry name" value="Endolysin_autolysin"/>
</dbReference>
<proteinExistence type="inferred from homology"/>
<dbReference type="Proteomes" id="UP000216339">
    <property type="component" value="Unassembled WGS sequence"/>
</dbReference>
<keyword evidence="3 7" id="KW-0081">Bacteriolytic enzyme</keyword>
<evidence type="ECO:0000256" key="7">
    <source>
        <dbReference type="RuleBase" id="RU003788"/>
    </source>
</evidence>
<dbReference type="GO" id="GO:0003796">
    <property type="term" value="F:lysozyme activity"/>
    <property type="evidence" value="ECO:0007669"/>
    <property type="project" value="UniProtKB-EC"/>
</dbReference>
<evidence type="ECO:0000256" key="8">
    <source>
        <dbReference type="SAM" id="MobiDB-lite"/>
    </source>
</evidence>
<dbReference type="CDD" id="cd00737">
    <property type="entry name" value="lyz_endolysin_autolysin"/>
    <property type="match status" value="1"/>
</dbReference>